<reference evidence="3" key="1">
    <citation type="journal article" date="2021" name="Science">
        <title>Hunting the eagle killer: A cyanobacterial neurotoxin causes vacuolar myelinopathy.</title>
        <authorList>
            <person name="Breinlinger S."/>
            <person name="Phillips T.J."/>
            <person name="Haram B.N."/>
            <person name="Mares J."/>
            <person name="Martinez Yerena J.A."/>
            <person name="Hrouzek P."/>
            <person name="Sobotka R."/>
            <person name="Henderson W.M."/>
            <person name="Schmieder P."/>
            <person name="Williams S.M."/>
            <person name="Lauderdale J.D."/>
            <person name="Wilde H.D."/>
            <person name="Gerrin W."/>
            <person name="Kust A."/>
            <person name="Washington J.W."/>
            <person name="Wagner C."/>
            <person name="Geier B."/>
            <person name="Liebeke M."/>
            <person name="Enke H."/>
            <person name="Niedermeyer T.H.J."/>
            <person name="Wilde S.B."/>
        </authorList>
    </citation>
    <scope>NUCLEOTIDE SEQUENCE [LARGE SCALE GENOMIC DNA]</scope>
    <source>
        <strain evidence="3">Thurmond2011</strain>
    </source>
</reference>
<sequence length="384" mass="42834">MQQTILILAANPKDTKRLRLDEEVREIDAGLRRAKQRDQFILEQKWAVQPRDIYQAMLDTNPSIIHFSGHGMGDEGLVFEDETGSANLVHSEALAELFSLFADRLECIVLNGCYSEVQANAIAQHINYVIGMSKAIGDRAAIKFAVGFYDALGAGKRVEFAYKLGCAAIRLAGIPEQLTPILKRGREPDKPKETKSQIVGDWAWDRRAFPATIRENGTVIGKDGGQIIHANWHYIGDKKDKIEVEWNTEFIDTLILTENGNALIGCNNGGGELVIIRRSRRSSRNSCSGNVSCSRVIGDWSWDQRKFPASIYEDGTVLANDGSQDGKGILIRAKWTCHYHNQGEIRVEWETDFTDILTLSPDYNTLTGASFHRGNSGPLVVTRR</sequence>
<evidence type="ECO:0000259" key="1">
    <source>
        <dbReference type="Pfam" id="PF12770"/>
    </source>
</evidence>
<dbReference type="EMBL" id="JAALHA020000032">
    <property type="protein sequence ID" value="MDR9900245.1"/>
    <property type="molecule type" value="Genomic_DNA"/>
</dbReference>
<dbReference type="RefSeq" id="WP_243902285.1">
    <property type="nucleotide sequence ID" value="NZ_CAWQFN010000717.1"/>
</dbReference>
<accession>A0AAP5MCE6</accession>
<dbReference type="Proteomes" id="UP000667802">
    <property type="component" value="Unassembled WGS sequence"/>
</dbReference>
<keyword evidence="3" id="KW-1185">Reference proteome</keyword>
<evidence type="ECO:0000313" key="3">
    <source>
        <dbReference type="Proteomes" id="UP000667802"/>
    </source>
</evidence>
<proteinExistence type="predicted"/>
<dbReference type="AlphaFoldDB" id="A0AAP5MCE6"/>
<gene>
    <name evidence="2" type="ORF">G7B40_037700</name>
</gene>
<evidence type="ECO:0000313" key="2">
    <source>
        <dbReference type="EMBL" id="MDR9900245.1"/>
    </source>
</evidence>
<dbReference type="InterPro" id="IPR024983">
    <property type="entry name" value="CHAT_dom"/>
</dbReference>
<name>A0AAP5MCE6_9CYAN</name>
<protein>
    <submittedName>
        <fullName evidence="2">CHAT domain-containing protein</fullName>
    </submittedName>
</protein>
<organism evidence="2 3">
    <name type="scientific">Aetokthonos hydrillicola Thurmond2011</name>
    <dbReference type="NCBI Taxonomy" id="2712845"/>
    <lineage>
        <taxon>Bacteria</taxon>
        <taxon>Bacillati</taxon>
        <taxon>Cyanobacteriota</taxon>
        <taxon>Cyanophyceae</taxon>
        <taxon>Nostocales</taxon>
        <taxon>Hapalosiphonaceae</taxon>
        <taxon>Aetokthonos</taxon>
    </lineage>
</organism>
<dbReference type="Pfam" id="PF12770">
    <property type="entry name" value="CHAT"/>
    <property type="match status" value="1"/>
</dbReference>
<feature type="domain" description="CHAT" evidence="1">
    <location>
        <begin position="8"/>
        <end position="158"/>
    </location>
</feature>
<comment type="caution">
    <text evidence="2">The sequence shown here is derived from an EMBL/GenBank/DDBJ whole genome shotgun (WGS) entry which is preliminary data.</text>
</comment>